<protein>
    <submittedName>
        <fullName evidence="1">Uncharacterized protein</fullName>
    </submittedName>
</protein>
<accession>A0ACB0JCI0</accession>
<keyword evidence="2" id="KW-1185">Reference proteome</keyword>
<reference evidence="1" key="1">
    <citation type="submission" date="2023-10" db="EMBL/GenBank/DDBJ databases">
        <authorList>
            <person name="Rodriguez Cubillos JULIANA M."/>
            <person name="De Vega J."/>
        </authorList>
    </citation>
    <scope>NUCLEOTIDE SEQUENCE</scope>
</reference>
<sequence>MKNQIHVVWRKGKATEKFLNIDIIDLLANGIDVIGRVIGSSSSWKFLKKYIYFRNLFKLQRGVFLQLWTPSSSGENSTLIDLRCLHGSLLLFLLSNATKINDSKVHNHKGVCVDEVSQLVHTRDDWKKDFVSILTPVSTIESFYKLKCHGFYFGTVIGNTGKEGVFCVWYGWVRAAGLCLGFTVASVVPGQIKTSFGVAFVAALVGIVVLLFGNIDHNNSENGSNGNDNLGLDSKESVGV</sequence>
<evidence type="ECO:0000313" key="1">
    <source>
        <dbReference type="EMBL" id="CAJ2641945.1"/>
    </source>
</evidence>
<proteinExistence type="predicted"/>
<name>A0ACB0JCI0_TRIPR</name>
<organism evidence="1 2">
    <name type="scientific">Trifolium pratense</name>
    <name type="common">Red clover</name>
    <dbReference type="NCBI Taxonomy" id="57577"/>
    <lineage>
        <taxon>Eukaryota</taxon>
        <taxon>Viridiplantae</taxon>
        <taxon>Streptophyta</taxon>
        <taxon>Embryophyta</taxon>
        <taxon>Tracheophyta</taxon>
        <taxon>Spermatophyta</taxon>
        <taxon>Magnoliopsida</taxon>
        <taxon>eudicotyledons</taxon>
        <taxon>Gunneridae</taxon>
        <taxon>Pentapetalae</taxon>
        <taxon>rosids</taxon>
        <taxon>fabids</taxon>
        <taxon>Fabales</taxon>
        <taxon>Fabaceae</taxon>
        <taxon>Papilionoideae</taxon>
        <taxon>50 kb inversion clade</taxon>
        <taxon>NPAAA clade</taxon>
        <taxon>Hologalegina</taxon>
        <taxon>IRL clade</taxon>
        <taxon>Trifolieae</taxon>
        <taxon>Trifolium</taxon>
    </lineage>
</organism>
<comment type="caution">
    <text evidence="1">The sequence shown here is derived from an EMBL/GenBank/DDBJ whole genome shotgun (WGS) entry which is preliminary data.</text>
</comment>
<dbReference type="EMBL" id="CASHSV030000024">
    <property type="protein sequence ID" value="CAJ2641945.1"/>
    <property type="molecule type" value="Genomic_DNA"/>
</dbReference>
<evidence type="ECO:0000313" key="2">
    <source>
        <dbReference type="Proteomes" id="UP001177021"/>
    </source>
</evidence>
<dbReference type="Proteomes" id="UP001177021">
    <property type="component" value="Unassembled WGS sequence"/>
</dbReference>
<gene>
    <name evidence="1" type="ORF">MILVUS5_LOCUS11491</name>
</gene>